<dbReference type="SUPFAM" id="SSF56059">
    <property type="entry name" value="Glutathione synthetase ATP-binding domain-like"/>
    <property type="match status" value="1"/>
</dbReference>
<dbReference type="RefSeq" id="WP_394841453.1">
    <property type="nucleotide sequence ID" value="NZ_CP089982.1"/>
</dbReference>
<gene>
    <name evidence="1" type="ORF">LZC95_30815</name>
</gene>
<dbReference type="Proteomes" id="UP001379533">
    <property type="component" value="Chromosome"/>
</dbReference>
<sequence length="460" mass="51295">MAESAVDLTCEPLFEAACRMTRDARARLVRAFYEPPPAGEARLTLDRPFVLPIGLEPARVHAALRDAQAFVRALVALEAHAYGPDGGDVLARLMRSLEPGSVRLVEQCRYESSESVRRRLRRMDAFLDPHSGVFSAIEVNQIAPLSFYWHDIDQRLAAHILGELGFSYAPRRLAPRVFDWLAGELHARHPGRELRCVALVSEHGYEGKKELPYLARSCEAAGRECGHDVAILHAYPNEVRLAGGKPVVRGREVDIVWRQSVYLDPYPPSDVADYETICGHPEEHLIVNAARSFLTASKDTFALLSAPRIVQKLALSPEDVRALGRVLPETVNLAHAPEERVRILENRPEWISKPTDSSFGEGVEFGSLHTAASWGRLVDARQDGRFVFQRRIPSPVLPWVEIAPDGEPRRRDVEFDFCPHHVDGEMAGTATLRVHLHEPSFGDRAMNVATGSFLTPFVTP</sequence>
<keyword evidence="2" id="KW-1185">Reference proteome</keyword>
<proteinExistence type="predicted"/>
<evidence type="ECO:0000313" key="2">
    <source>
        <dbReference type="Proteomes" id="UP001379533"/>
    </source>
</evidence>
<evidence type="ECO:0000313" key="1">
    <source>
        <dbReference type="EMBL" id="WXA90833.1"/>
    </source>
</evidence>
<name>A0ABZ2K0F7_9BACT</name>
<protein>
    <submittedName>
        <fullName evidence="1">Uncharacterized protein</fullName>
    </submittedName>
</protein>
<dbReference type="EMBL" id="CP089982">
    <property type="protein sequence ID" value="WXA90833.1"/>
    <property type="molecule type" value="Genomic_DNA"/>
</dbReference>
<accession>A0ABZ2K0F7</accession>
<organism evidence="1 2">
    <name type="scientific">Pendulispora brunnea</name>
    <dbReference type="NCBI Taxonomy" id="2905690"/>
    <lineage>
        <taxon>Bacteria</taxon>
        <taxon>Pseudomonadati</taxon>
        <taxon>Myxococcota</taxon>
        <taxon>Myxococcia</taxon>
        <taxon>Myxococcales</taxon>
        <taxon>Sorangiineae</taxon>
        <taxon>Pendulisporaceae</taxon>
        <taxon>Pendulispora</taxon>
    </lineage>
</organism>
<reference evidence="1 2" key="1">
    <citation type="submission" date="2021-12" db="EMBL/GenBank/DDBJ databases">
        <title>Discovery of the Pendulisporaceae a myxobacterial family with distinct sporulation behavior and unique specialized metabolism.</title>
        <authorList>
            <person name="Garcia R."/>
            <person name="Popoff A."/>
            <person name="Bader C.D."/>
            <person name="Loehr J."/>
            <person name="Walesch S."/>
            <person name="Walt C."/>
            <person name="Boldt J."/>
            <person name="Bunk B."/>
            <person name="Haeckl F.J.F.P.J."/>
            <person name="Gunesch A.P."/>
            <person name="Birkelbach J."/>
            <person name="Nuebel U."/>
            <person name="Pietschmann T."/>
            <person name="Bach T."/>
            <person name="Mueller R."/>
        </authorList>
    </citation>
    <scope>NUCLEOTIDE SEQUENCE [LARGE SCALE GENOMIC DNA]</scope>
    <source>
        <strain evidence="1 2">MSr12523</strain>
    </source>
</reference>